<keyword evidence="1" id="KW-0472">Membrane</keyword>
<sequence length="322" mass="33904">MHAESSSPFNRTLTLISLSLAILFVIGVLISGRMVFQHASQQPIGMSALPAPDAQTPECTQLLDSLPSTLDGHRRAELVDPAPEGAAAWGEFGQRAISLRCGVTPPAQFTALSDLQEIDGTDWLLVGDATPGSQMKTFYALNRAVVVALTYDQGGADTPPEEITSLLADMPTTTRSPQPAPLASLPRAAGSAASCRALLAHLPETLGTDGVYTREELKESGHTDTGLHPESDAVWTAPGLEPVVLRCGTELPASYQPGVELHQVNDIPWFEDTELAPGSTASTWYALGRDATVAVSMPQEAAASVSVDLGAAISQHTKKTSD</sequence>
<gene>
    <name evidence="2" type="ORF">L1O03_07525</name>
</gene>
<evidence type="ECO:0000313" key="3">
    <source>
        <dbReference type="Proteomes" id="UP001139336"/>
    </source>
</evidence>
<proteinExistence type="predicted"/>
<reference evidence="2" key="1">
    <citation type="submission" date="2022-01" db="EMBL/GenBank/DDBJ databases">
        <title>Corynebacterium sp. nov isolated from isolated from the feces of the greater white-fronted geese (Anser albifrons) at Poyang Lake, PR China.</title>
        <authorList>
            <person name="Liu Q."/>
        </authorList>
    </citation>
    <scope>NUCLEOTIDE SEQUENCE</scope>
    <source>
        <strain evidence="2">JCM 32435</strain>
    </source>
</reference>
<comment type="caution">
    <text evidence="2">The sequence shown here is derived from an EMBL/GenBank/DDBJ whole genome shotgun (WGS) entry which is preliminary data.</text>
</comment>
<accession>A0A9X1TY87</accession>
<dbReference type="RefSeq" id="WP_236119136.1">
    <property type="nucleotide sequence ID" value="NZ_JAKGSI010000003.1"/>
</dbReference>
<keyword evidence="1" id="KW-1133">Transmembrane helix</keyword>
<keyword evidence="3" id="KW-1185">Reference proteome</keyword>
<dbReference type="EMBL" id="JAKGSI010000003">
    <property type="protein sequence ID" value="MCF4007025.1"/>
    <property type="molecule type" value="Genomic_DNA"/>
</dbReference>
<feature type="transmembrane region" description="Helical" evidence="1">
    <location>
        <begin position="12"/>
        <end position="36"/>
    </location>
</feature>
<dbReference type="InterPro" id="IPR021903">
    <property type="entry name" value="DUF3515"/>
</dbReference>
<keyword evidence="1" id="KW-0812">Transmembrane</keyword>
<dbReference type="Pfam" id="PF12028">
    <property type="entry name" value="DUF3515"/>
    <property type="match status" value="2"/>
</dbReference>
<dbReference type="Proteomes" id="UP001139336">
    <property type="component" value="Unassembled WGS sequence"/>
</dbReference>
<organism evidence="2 3">
    <name type="scientific">Corynebacterium uropygiale</name>
    <dbReference type="NCBI Taxonomy" id="1775911"/>
    <lineage>
        <taxon>Bacteria</taxon>
        <taxon>Bacillati</taxon>
        <taxon>Actinomycetota</taxon>
        <taxon>Actinomycetes</taxon>
        <taxon>Mycobacteriales</taxon>
        <taxon>Corynebacteriaceae</taxon>
        <taxon>Corynebacterium</taxon>
    </lineage>
</organism>
<name>A0A9X1TY87_9CORY</name>
<evidence type="ECO:0000313" key="2">
    <source>
        <dbReference type="EMBL" id="MCF4007025.1"/>
    </source>
</evidence>
<evidence type="ECO:0000256" key="1">
    <source>
        <dbReference type="SAM" id="Phobius"/>
    </source>
</evidence>
<dbReference type="AlphaFoldDB" id="A0A9X1TY87"/>
<protein>
    <submittedName>
        <fullName evidence="2">DUF3515 domain-containing protein</fullName>
    </submittedName>
</protein>